<dbReference type="PANTHER" id="PTHR47893">
    <property type="entry name" value="REGULATORY PROTEIN PCHR"/>
    <property type="match status" value="1"/>
</dbReference>
<dbReference type="SUPFAM" id="SSF46689">
    <property type="entry name" value="Homeodomain-like"/>
    <property type="match status" value="1"/>
</dbReference>
<dbReference type="Pfam" id="PF12833">
    <property type="entry name" value="HTH_18"/>
    <property type="match status" value="1"/>
</dbReference>
<keyword evidence="2" id="KW-0804">Transcription</keyword>
<dbReference type="AlphaFoldDB" id="A0A8H9KTN6"/>
<reference evidence="4" key="1">
    <citation type="journal article" date="2014" name="Int. J. Syst. Evol. Microbiol.">
        <title>Complete genome sequence of Corynebacterium casei LMG S-19264T (=DSM 44701T), isolated from a smear-ripened cheese.</title>
        <authorList>
            <consortium name="US DOE Joint Genome Institute (JGI-PGF)"/>
            <person name="Walter F."/>
            <person name="Albersmeier A."/>
            <person name="Kalinowski J."/>
            <person name="Ruckert C."/>
        </authorList>
    </citation>
    <scope>NUCLEOTIDE SEQUENCE</scope>
    <source>
        <strain evidence="4">CGMCC 1.15966</strain>
    </source>
</reference>
<dbReference type="RefSeq" id="WP_182499241.1">
    <property type="nucleotide sequence ID" value="NZ_BMKM01000004.1"/>
</dbReference>
<dbReference type="EMBL" id="BMKM01000004">
    <property type="protein sequence ID" value="GGE21758.1"/>
    <property type="molecule type" value="Genomic_DNA"/>
</dbReference>
<dbReference type="GO" id="GO:0003700">
    <property type="term" value="F:DNA-binding transcription factor activity"/>
    <property type="evidence" value="ECO:0007669"/>
    <property type="project" value="InterPro"/>
</dbReference>
<protein>
    <recommendedName>
        <fullName evidence="3">HTH araC/xylS-type domain-containing protein</fullName>
    </recommendedName>
</protein>
<dbReference type="GO" id="GO:0043565">
    <property type="term" value="F:sequence-specific DNA binding"/>
    <property type="evidence" value="ECO:0007669"/>
    <property type="project" value="InterPro"/>
</dbReference>
<evidence type="ECO:0000313" key="4">
    <source>
        <dbReference type="EMBL" id="GGE21758.1"/>
    </source>
</evidence>
<reference evidence="4" key="2">
    <citation type="submission" date="2020-09" db="EMBL/GenBank/DDBJ databases">
        <authorList>
            <person name="Sun Q."/>
            <person name="Zhou Y."/>
        </authorList>
    </citation>
    <scope>NUCLEOTIDE SEQUENCE</scope>
    <source>
        <strain evidence="4">CGMCC 1.15966</strain>
    </source>
</reference>
<evidence type="ECO:0000313" key="5">
    <source>
        <dbReference type="Proteomes" id="UP000614460"/>
    </source>
</evidence>
<dbReference type="PANTHER" id="PTHR47893:SF1">
    <property type="entry name" value="REGULATORY PROTEIN PCHR"/>
    <property type="match status" value="1"/>
</dbReference>
<feature type="domain" description="HTH araC/xylS-type" evidence="3">
    <location>
        <begin position="234"/>
        <end position="332"/>
    </location>
</feature>
<name>A0A8H9KTN6_9SPHI</name>
<keyword evidence="5" id="KW-1185">Reference proteome</keyword>
<proteinExistence type="predicted"/>
<accession>A0A8H9KTN6</accession>
<evidence type="ECO:0000256" key="1">
    <source>
        <dbReference type="ARBA" id="ARBA00023015"/>
    </source>
</evidence>
<evidence type="ECO:0000256" key="2">
    <source>
        <dbReference type="ARBA" id="ARBA00023163"/>
    </source>
</evidence>
<dbReference type="Proteomes" id="UP000614460">
    <property type="component" value="Unassembled WGS sequence"/>
</dbReference>
<gene>
    <name evidence="4" type="ORF">GCM10011516_19220</name>
</gene>
<dbReference type="PROSITE" id="PS01124">
    <property type="entry name" value="HTH_ARAC_FAMILY_2"/>
    <property type="match status" value="1"/>
</dbReference>
<dbReference type="InterPro" id="IPR053142">
    <property type="entry name" value="PchR_regulatory_protein"/>
</dbReference>
<comment type="caution">
    <text evidence="4">The sequence shown here is derived from an EMBL/GenBank/DDBJ whole genome shotgun (WGS) entry which is preliminary data.</text>
</comment>
<keyword evidence="1" id="KW-0805">Transcription regulation</keyword>
<dbReference type="Gene3D" id="1.10.10.60">
    <property type="entry name" value="Homeodomain-like"/>
    <property type="match status" value="2"/>
</dbReference>
<sequence length="337" mass="40362">MEIQQQIRDNIKTVTLHELYGKEELNDLLTEADNNHVTNGFDLKLVKNEFLEGRLMKYNDDSISVSYQEWNLLKPFKLRVKHNSQLIKVQFEIEGYSHFESLQQDFIIIPSNHYQFIKIEHTDGFLTYNCPRKVLDIYIEPNELFKLLRTQGFSDLQLKEHFLLQNYTFCKKAIIINPKQMQLIHELLNHQYQAEFAKQFIRIKAMELMITVFSGATNSINHPKWNQKDIDQILEVKYFLDENFHQELTFKILTKKFAINEFKLKNAFKDLFGDTVFGYIRRNKLRKAHELLTNSNLEIKEIAFLTGFKYAHHFSKVYTEYYHIKPSEYRNQIKPKF</sequence>
<dbReference type="InterPro" id="IPR018060">
    <property type="entry name" value="HTH_AraC"/>
</dbReference>
<organism evidence="4 5">
    <name type="scientific">Sphingobacterium cellulitidis</name>
    <dbReference type="NCBI Taxonomy" id="1768011"/>
    <lineage>
        <taxon>Bacteria</taxon>
        <taxon>Pseudomonadati</taxon>
        <taxon>Bacteroidota</taxon>
        <taxon>Sphingobacteriia</taxon>
        <taxon>Sphingobacteriales</taxon>
        <taxon>Sphingobacteriaceae</taxon>
        <taxon>Sphingobacterium</taxon>
    </lineage>
</organism>
<evidence type="ECO:0000259" key="3">
    <source>
        <dbReference type="PROSITE" id="PS01124"/>
    </source>
</evidence>
<dbReference type="InterPro" id="IPR009057">
    <property type="entry name" value="Homeodomain-like_sf"/>
</dbReference>
<dbReference type="SMART" id="SM00342">
    <property type="entry name" value="HTH_ARAC"/>
    <property type="match status" value="1"/>
</dbReference>